<evidence type="ECO:0000259" key="1">
    <source>
        <dbReference type="PROSITE" id="PS50181"/>
    </source>
</evidence>
<dbReference type="SMART" id="SM00256">
    <property type="entry name" value="FBOX"/>
    <property type="match status" value="1"/>
</dbReference>
<dbReference type="Pfam" id="PF00646">
    <property type="entry name" value="F-box"/>
    <property type="match status" value="1"/>
</dbReference>
<dbReference type="InterPro" id="IPR006527">
    <property type="entry name" value="F-box-assoc_dom_typ1"/>
</dbReference>
<evidence type="ECO:0000313" key="2">
    <source>
        <dbReference type="Proteomes" id="UP000694864"/>
    </source>
</evidence>
<keyword evidence="2" id="KW-1185">Reference proteome</keyword>
<dbReference type="SUPFAM" id="SSF81383">
    <property type="entry name" value="F-box domain"/>
    <property type="match status" value="1"/>
</dbReference>
<dbReference type="Pfam" id="PF07734">
    <property type="entry name" value="FBA_1"/>
    <property type="match status" value="1"/>
</dbReference>
<dbReference type="Proteomes" id="UP000694864">
    <property type="component" value="Chromosome 15"/>
</dbReference>
<dbReference type="Gene3D" id="1.20.1280.50">
    <property type="match status" value="1"/>
</dbReference>
<dbReference type="PANTHER" id="PTHR31672">
    <property type="entry name" value="BNACNNG10540D PROTEIN"/>
    <property type="match status" value="1"/>
</dbReference>
<feature type="domain" description="F-box" evidence="1">
    <location>
        <begin position="1"/>
        <end position="44"/>
    </location>
</feature>
<evidence type="ECO:0000313" key="3">
    <source>
        <dbReference type="RefSeq" id="XP_010468215.1"/>
    </source>
</evidence>
<dbReference type="PANTHER" id="PTHR31672:SF13">
    <property type="entry name" value="F-BOX PROTEIN CPR30-LIKE"/>
    <property type="match status" value="1"/>
</dbReference>
<dbReference type="RefSeq" id="XP_010468215.1">
    <property type="nucleotide sequence ID" value="XM_010469913.1"/>
</dbReference>
<name>A0ABM0WAR7_CAMSA</name>
<reference evidence="2" key="1">
    <citation type="journal article" date="2014" name="Nat. Commun.">
        <title>The emerging biofuel crop Camelina sativa retains a highly undifferentiated hexaploid genome structure.</title>
        <authorList>
            <person name="Kagale S."/>
            <person name="Koh C."/>
            <person name="Nixon J."/>
            <person name="Bollina V."/>
            <person name="Clarke W.E."/>
            <person name="Tuteja R."/>
            <person name="Spillane C."/>
            <person name="Robinson S.J."/>
            <person name="Links M.G."/>
            <person name="Clarke C."/>
            <person name="Higgins E.E."/>
            <person name="Huebert T."/>
            <person name="Sharpe A.G."/>
            <person name="Parkin I.A."/>
        </authorList>
    </citation>
    <scope>NUCLEOTIDE SEQUENCE [LARGE SCALE GENOMIC DNA]</scope>
    <source>
        <strain evidence="2">cv. DH55</strain>
    </source>
</reference>
<proteinExistence type="predicted"/>
<dbReference type="GeneID" id="104748239"/>
<dbReference type="CDD" id="cd22157">
    <property type="entry name" value="F-box_AtFBW1-like"/>
    <property type="match status" value="1"/>
</dbReference>
<protein>
    <submittedName>
        <fullName evidence="3">F-box protein At3g23420</fullName>
    </submittedName>
</protein>
<dbReference type="InterPro" id="IPR001810">
    <property type="entry name" value="F-box_dom"/>
</dbReference>
<dbReference type="NCBIfam" id="TIGR01640">
    <property type="entry name" value="F_box_assoc_1"/>
    <property type="match status" value="1"/>
</dbReference>
<organism evidence="2 3">
    <name type="scientific">Camelina sativa</name>
    <name type="common">False flax</name>
    <name type="synonym">Myagrum sativum</name>
    <dbReference type="NCBI Taxonomy" id="90675"/>
    <lineage>
        <taxon>Eukaryota</taxon>
        <taxon>Viridiplantae</taxon>
        <taxon>Streptophyta</taxon>
        <taxon>Embryophyta</taxon>
        <taxon>Tracheophyta</taxon>
        <taxon>Spermatophyta</taxon>
        <taxon>Magnoliopsida</taxon>
        <taxon>eudicotyledons</taxon>
        <taxon>Gunneridae</taxon>
        <taxon>Pentapetalae</taxon>
        <taxon>rosids</taxon>
        <taxon>malvids</taxon>
        <taxon>Brassicales</taxon>
        <taxon>Brassicaceae</taxon>
        <taxon>Camelineae</taxon>
        <taxon>Camelina</taxon>
    </lineage>
</organism>
<dbReference type="InterPro" id="IPR050796">
    <property type="entry name" value="SCF_F-box_component"/>
</dbReference>
<dbReference type="InterPro" id="IPR036047">
    <property type="entry name" value="F-box-like_dom_sf"/>
</dbReference>
<gene>
    <name evidence="3" type="primary">LOC104748239</name>
</gene>
<reference evidence="3" key="2">
    <citation type="submission" date="2025-08" db="UniProtKB">
        <authorList>
            <consortium name="RefSeq"/>
        </authorList>
    </citation>
    <scope>IDENTIFICATION</scope>
    <source>
        <tissue evidence="3">Leaf</tissue>
    </source>
</reference>
<dbReference type="PROSITE" id="PS50181">
    <property type="entry name" value="FBOX"/>
    <property type="match status" value="1"/>
</dbReference>
<dbReference type="InterPro" id="IPR017451">
    <property type="entry name" value="F-box-assoc_interact_dom"/>
</dbReference>
<accession>A0ABM0WAR7</accession>
<sequence>MSDLPRDLAEEVLSRVPLTSLRAVRTTCKNWNGLFKHQSLTKKHIRNKSRAATKLREFMAIMMMDSSVYLMSVGIHNEEDYNVESFISRKGKLISVNDADGVVHISSVFHCSGLLLCLTKEETPRLVVWNPFRGQTRWIETTYREDITSARYSFALGYEKKENSHRSLKILRSSESTRRRYFARGYREESRSKFEIYNFNSDSWKDITPTANGNLRYYKCGVSLKGNTYWLARTHIPLSGCRCCAERRQAIQVYFLLCFDFTTERFGPELSLPFRSSDDEDTVTLSSVREEKLAVLFQRKGTSKMEIWITTKVEPEAASWSNLFLSVDMTTLVTSDRFSLQHDSFFLDEEKKVFMLFANGKAKPTRRKVAYIIGEDGYFKKVDLGEYTDKYDFPLVCSYVPSSMQIKQAAPPQGNHIDSLVH</sequence>